<dbReference type="EMBL" id="PKUN01000004">
    <property type="protein sequence ID" value="PLX62598.1"/>
    <property type="molecule type" value="Genomic_DNA"/>
</dbReference>
<comment type="caution">
    <text evidence="2">The sequence shown here is derived from an EMBL/GenBank/DDBJ whole genome shotgun (WGS) entry which is preliminary data.</text>
</comment>
<keyword evidence="1" id="KW-0472">Membrane</keyword>
<keyword evidence="1" id="KW-1133">Transmembrane helix</keyword>
<name>A0A2N6CZ03_9GAMM</name>
<accession>A0A2N6CZ03</accession>
<keyword evidence="1" id="KW-0812">Transmembrane</keyword>
<dbReference type="AlphaFoldDB" id="A0A2N6CZ03"/>
<proteinExistence type="predicted"/>
<evidence type="ECO:0000313" key="3">
    <source>
        <dbReference type="Proteomes" id="UP000235015"/>
    </source>
</evidence>
<evidence type="ECO:0000256" key="1">
    <source>
        <dbReference type="SAM" id="Phobius"/>
    </source>
</evidence>
<sequence>MLWVSLATSLVILSPLYLLLNFGMISLLLTVWITVGVIVLAALYESSLLFILTRHMLKSTRNDHQDP</sequence>
<feature type="transmembrane region" description="Helical" evidence="1">
    <location>
        <begin position="28"/>
        <end position="52"/>
    </location>
</feature>
<gene>
    <name evidence="2" type="ORF">C0630_05130</name>
</gene>
<organism evidence="2 3">
    <name type="scientific">Sedimenticola selenatireducens</name>
    <dbReference type="NCBI Taxonomy" id="191960"/>
    <lineage>
        <taxon>Bacteria</taxon>
        <taxon>Pseudomonadati</taxon>
        <taxon>Pseudomonadota</taxon>
        <taxon>Gammaproteobacteria</taxon>
        <taxon>Chromatiales</taxon>
        <taxon>Sedimenticolaceae</taxon>
        <taxon>Sedimenticola</taxon>
    </lineage>
</organism>
<protein>
    <submittedName>
        <fullName evidence="2">Uncharacterized protein</fullName>
    </submittedName>
</protein>
<reference evidence="2 3" key="1">
    <citation type="submission" date="2017-11" db="EMBL/GenBank/DDBJ databases">
        <title>Genome-resolved metagenomics identifies genetic mobility, metabolic interactions, and unexpected diversity in perchlorate-reducing communities.</title>
        <authorList>
            <person name="Barnum T.P."/>
            <person name="Figueroa I.A."/>
            <person name="Carlstrom C.I."/>
            <person name="Lucas L.N."/>
            <person name="Engelbrektson A.L."/>
            <person name="Coates J.D."/>
        </authorList>
    </citation>
    <scope>NUCLEOTIDE SEQUENCE [LARGE SCALE GENOMIC DNA]</scope>
    <source>
        <strain evidence="2">BM301</strain>
    </source>
</reference>
<dbReference type="Proteomes" id="UP000235015">
    <property type="component" value="Unassembled WGS sequence"/>
</dbReference>
<evidence type="ECO:0000313" key="2">
    <source>
        <dbReference type="EMBL" id="PLX62598.1"/>
    </source>
</evidence>